<feature type="transmembrane region" description="Helical" evidence="7">
    <location>
        <begin position="26"/>
        <end position="51"/>
    </location>
</feature>
<keyword evidence="4 7" id="KW-0472">Membrane</keyword>
<gene>
    <name evidence="7" type="primary">mltG</name>
    <name evidence="8" type="ORF">M2A_1181</name>
</gene>
<dbReference type="InterPro" id="IPR003770">
    <property type="entry name" value="MLTG-like"/>
</dbReference>
<comment type="catalytic activity">
    <reaction evidence="7">
        <text>a peptidoglycan chain = a peptidoglycan chain with N-acetyl-1,6-anhydromuramyl-[peptide] at the reducing end + a peptidoglycan chain with N-acetylglucosamine at the non-reducing end.</text>
        <dbReference type="EC" id="4.2.2.29"/>
    </reaction>
</comment>
<evidence type="ECO:0000256" key="6">
    <source>
        <dbReference type="ARBA" id="ARBA00023316"/>
    </source>
</evidence>
<evidence type="ECO:0000256" key="2">
    <source>
        <dbReference type="ARBA" id="ARBA00022692"/>
    </source>
</evidence>
<dbReference type="GO" id="GO:0009252">
    <property type="term" value="P:peptidoglycan biosynthetic process"/>
    <property type="evidence" value="ECO:0007669"/>
    <property type="project" value="UniProtKB-UniRule"/>
</dbReference>
<dbReference type="AlphaFoldDB" id="A0A081B9G4"/>
<dbReference type="PANTHER" id="PTHR30518">
    <property type="entry name" value="ENDOLYTIC MUREIN TRANSGLYCOSYLASE"/>
    <property type="match status" value="1"/>
</dbReference>
<accession>A0A081B9G4</accession>
<dbReference type="Proteomes" id="UP000028702">
    <property type="component" value="Unassembled WGS sequence"/>
</dbReference>
<evidence type="ECO:0000256" key="4">
    <source>
        <dbReference type="ARBA" id="ARBA00023136"/>
    </source>
</evidence>
<dbReference type="HAMAP" id="MF_02065">
    <property type="entry name" value="MltG"/>
    <property type="match status" value="1"/>
</dbReference>
<keyword evidence="3 7" id="KW-1133">Transmembrane helix</keyword>
<dbReference type="eggNOG" id="COG1559">
    <property type="taxonomic scope" value="Bacteria"/>
</dbReference>
<proteinExistence type="inferred from homology"/>
<dbReference type="PANTHER" id="PTHR30518:SF2">
    <property type="entry name" value="ENDOLYTIC MUREIN TRANSGLYCOSYLASE"/>
    <property type="match status" value="1"/>
</dbReference>
<sequence length="354" mass="38251">MTGDGAGETATAIDQKKAAPGKGRRLLLWVLLSALGLVLLGAAGVGGLYLYGKHRYEAEGPLEAPEIVFLKRGMGLNAIARVLEEEGAVDSALIFRLGVRLEGLSATLKAGEYEIPAHASMQEIAKLLHEGKAILHKLTVPEGRTSHEIVDIVKADPVLVGEVSKVPEEGALLPETYLFERGTSRDEILARMAAAHDAVMEELWPARAENLPIKTEEEAVILASIVEKETGVAEERPRVASVFINRLNRGMRLQSDPTIIYGITGGKGPLGRRIRRSEIDGATPYNTYQIDGLPPTPIANPGRAAIEAVLNPPETKDLYFVADGTGGHAFASSLKEHLKNVAAFRRIQRERGER</sequence>
<evidence type="ECO:0000256" key="7">
    <source>
        <dbReference type="HAMAP-Rule" id="MF_02065"/>
    </source>
</evidence>
<keyword evidence="2 7" id="KW-0812">Transmembrane</keyword>
<dbReference type="Pfam" id="PF02618">
    <property type="entry name" value="YceG"/>
    <property type="match status" value="1"/>
</dbReference>
<dbReference type="GO" id="GO:0005886">
    <property type="term" value="C:plasma membrane"/>
    <property type="evidence" value="ECO:0007669"/>
    <property type="project" value="UniProtKB-SubCell"/>
</dbReference>
<keyword evidence="1 7" id="KW-1003">Cell membrane</keyword>
<dbReference type="STRING" id="1333998.M2A_1181"/>
<comment type="similarity">
    <text evidence="7">Belongs to the transglycosylase MltG family.</text>
</comment>
<comment type="function">
    <text evidence="7">Functions as a peptidoglycan terminase that cleaves nascent peptidoglycan strands endolytically to terminate their elongation.</text>
</comment>
<dbReference type="EMBL" id="BBIO01000004">
    <property type="protein sequence ID" value="GAK44682.1"/>
    <property type="molecule type" value="Genomic_DNA"/>
</dbReference>
<dbReference type="Gene3D" id="3.30.160.60">
    <property type="entry name" value="Classic Zinc Finger"/>
    <property type="match status" value="1"/>
</dbReference>
<dbReference type="CDD" id="cd08010">
    <property type="entry name" value="MltG_like"/>
    <property type="match status" value="1"/>
</dbReference>
<protein>
    <recommendedName>
        <fullName evidence="7">Endolytic murein transglycosylase</fullName>
        <ecNumber evidence="7">4.2.2.29</ecNumber>
    </recommendedName>
    <alternativeName>
        <fullName evidence="7">Peptidoglycan lytic transglycosylase</fullName>
    </alternativeName>
    <alternativeName>
        <fullName evidence="7">Peptidoglycan polymerization terminase</fullName>
    </alternativeName>
</protein>
<organism evidence="8 9">
    <name type="scientific">Tepidicaulis marinus</name>
    <dbReference type="NCBI Taxonomy" id="1333998"/>
    <lineage>
        <taxon>Bacteria</taxon>
        <taxon>Pseudomonadati</taxon>
        <taxon>Pseudomonadota</taxon>
        <taxon>Alphaproteobacteria</taxon>
        <taxon>Hyphomicrobiales</taxon>
        <taxon>Parvibaculaceae</taxon>
        <taxon>Tepidicaulis</taxon>
    </lineage>
</organism>
<keyword evidence="7" id="KW-0997">Cell inner membrane</keyword>
<keyword evidence="5 7" id="KW-0456">Lyase</keyword>
<comment type="caution">
    <text evidence="8">The sequence shown here is derived from an EMBL/GenBank/DDBJ whole genome shotgun (WGS) entry which is preliminary data.</text>
</comment>
<keyword evidence="6 7" id="KW-0961">Cell wall biogenesis/degradation</keyword>
<evidence type="ECO:0000256" key="3">
    <source>
        <dbReference type="ARBA" id="ARBA00022989"/>
    </source>
</evidence>
<dbReference type="EC" id="4.2.2.29" evidence="7"/>
<evidence type="ECO:0000256" key="5">
    <source>
        <dbReference type="ARBA" id="ARBA00023239"/>
    </source>
</evidence>
<dbReference type="Gene3D" id="3.30.1490.480">
    <property type="entry name" value="Endolytic murein transglycosylase"/>
    <property type="match status" value="1"/>
</dbReference>
<reference evidence="8 9" key="1">
    <citation type="submission" date="2014-07" db="EMBL/GenBank/DDBJ databases">
        <title>Tepidicaulis marinum gen. nov., sp. nov., a novel marine bacterium denitrifying nitrate to nitrous oxide strictly under microaerobic conditions.</title>
        <authorList>
            <person name="Takeuchi M."/>
            <person name="Yamagishi T."/>
            <person name="Kamagata Y."/>
            <person name="Oshima K."/>
            <person name="Hattori M."/>
            <person name="Katayama T."/>
            <person name="Hanada S."/>
            <person name="Tamaki H."/>
            <person name="Marumo K."/>
            <person name="Maeda H."/>
            <person name="Nedachi M."/>
            <person name="Iwasaki W."/>
            <person name="Suwa Y."/>
            <person name="Sakata S."/>
        </authorList>
    </citation>
    <scope>NUCLEOTIDE SEQUENCE [LARGE SCALE GENOMIC DNA]</scope>
    <source>
        <strain evidence="8 9">MA2</strain>
    </source>
</reference>
<feature type="site" description="Important for catalytic activity" evidence="7">
    <location>
        <position position="229"/>
    </location>
</feature>
<dbReference type="GO" id="GO:0071555">
    <property type="term" value="P:cell wall organization"/>
    <property type="evidence" value="ECO:0007669"/>
    <property type="project" value="UniProtKB-KW"/>
</dbReference>
<dbReference type="NCBIfam" id="TIGR00247">
    <property type="entry name" value="endolytic transglycosylase MltG"/>
    <property type="match status" value="1"/>
</dbReference>
<keyword evidence="9" id="KW-1185">Reference proteome</keyword>
<comment type="subcellular location">
    <subcellularLocation>
        <location evidence="7">Cell inner membrane</location>
        <topology evidence="7">Single-pass membrane protein</topology>
    </subcellularLocation>
</comment>
<evidence type="ECO:0000313" key="8">
    <source>
        <dbReference type="EMBL" id="GAK44682.1"/>
    </source>
</evidence>
<evidence type="ECO:0000256" key="1">
    <source>
        <dbReference type="ARBA" id="ARBA00022475"/>
    </source>
</evidence>
<evidence type="ECO:0000313" key="9">
    <source>
        <dbReference type="Proteomes" id="UP000028702"/>
    </source>
</evidence>
<name>A0A081B9G4_9HYPH</name>
<dbReference type="GO" id="GO:0008932">
    <property type="term" value="F:lytic endotransglycosylase activity"/>
    <property type="evidence" value="ECO:0007669"/>
    <property type="project" value="UniProtKB-UniRule"/>
</dbReference>